<organism evidence="2 3">
    <name type="scientific">Acerihabitans arboris</name>
    <dbReference type="NCBI Taxonomy" id="2691583"/>
    <lineage>
        <taxon>Bacteria</taxon>
        <taxon>Pseudomonadati</taxon>
        <taxon>Pseudomonadota</taxon>
        <taxon>Gammaproteobacteria</taxon>
        <taxon>Enterobacterales</taxon>
        <taxon>Pectobacteriaceae</taxon>
        <taxon>Acerihabitans</taxon>
    </lineage>
</organism>
<dbReference type="EMBL" id="WUBS01000018">
    <property type="protein sequence ID" value="NDL65382.1"/>
    <property type="molecule type" value="Genomic_DNA"/>
</dbReference>
<feature type="compositionally biased region" description="Polar residues" evidence="1">
    <location>
        <begin position="16"/>
        <end position="32"/>
    </location>
</feature>
<comment type="caution">
    <text evidence="2">The sequence shown here is derived from an EMBL/GenBank/DDBJ whole genome shotgun (WGS) entry which is preliminary data.</text>
</comment>
<keyword evidence="3" id="KW-1185">Reference proteome</keyword>
<protein>
    <submittedName>
        <fullName evidence="2">Uncharacterized protein</fullName>
    </submittedName>
</protein>
<gene>
    <name evidence="2" type="ORF">GRH90_21860</name>
</gene>
<proteinExistence type="predicted"/>
<dbReference type="RefSeq" id="WP_162368093.1">
    <property type="nucleotide sequence ID" value="NZ_WUBS01000018.1"/>
</dbReference>
<dbReference type="Gene3D" id="3.10.670.10">
    <property type="entry name" value="Secreted effector protein ssei"/>
    <property type="match status" value="1"/>
</dbReference>
<evidence type="ECO:0000256" key="1">
    <source>
        <dbReference type="SAM" id="MobiDB-lite"/>
    </source>
</evidence>
<reference evidence="2 3" key="2">
    <citation type="submission" date="2020-02" db="EMBL/GenBank/DDBJ databases">
        <title>The new genus of Enterobacteriales.</title>
        <authorList>
            <person name="Kim I.S."/>
        </authorList>
    </citation>
    <scope>NUCLEOTIDE SEQUENCE [LARGE SCALE GENOMIC DNA]</scope>
    <source>
        <strain evidence="2 3">SAP-6</strain>
    </source>
</reference>
<dbReference type="Proteomes" id="UP000461443">
    <property type="component" value="Unassembled WGS sequence"/>
</dbReference>
<feature type="region of interest" description="Disordered" evidence="1">
    <location>
        <begin position="16"/>
        <end position="61"/>
    </location>
</feature>
<evidence type="ECO:0000313" key="3">
    <source>
        <dbReference type="Proteomes" id="UP000461443"/>
    </source>
</evidence>
<accession>A0A845SPV1</accession>
<evidence type="ECO:0000313" key="2">
    <source>
        <dbReference type="EMBL" id="NDL65382.1"/>
    </source>
</evidence>
<reference evidence="2 3" key="1">
    <citation type="submission" date="2019-12" db="EMBL/GenBank/DDBJ databases">
        <authorList>
            <person name="Lee S.D."/>
        </authorList>
    </citation>
    <scope>NUCLEOTIDE SEQUENCE [LARGE SCALE GENOMIC DNA]</scope>
    <source>
        <strain evidence="2 3">SAP-6</strain>
    </source>
</reference>
<name>A0A845SPV1_9GAMM</name>
<sequence>MKNISYSNSTYPVSIPYPQSSIPCPRENQTGLPNPITGQHPGDQRKNTPGRRHAPFVQTTSAGQYDNADNLRIDNLYSCVAELTRQPESLLKNKGSKYIKIFLDGQKKSIFTKIITLSSGREIYVGNISGRMMVSDGEIYHLEYSRPHYPINLSCPLMLIWAQVSLYFCHPQAWHGSPPLTPDITGRSRERPYEKTTPYCAAPSGAAQFFSCWKDRILQPVKALLNVFNLPAASAQDMHEDPDSHEETVDQLWPTDIHDLLAGEINPRVNLHGCRPDIPDAQNETYFTIGKSLSFMIDGEETTLIIPHRDAQLEFERLVSVFSLITFPTNDSLSALLAFDEYVGEKVQDFFDQGTLSLKDRETIYLILLKGKIEAVITEYLLSKNASSATKHAILKYAKGQIFINFFIKIELDKLNMLSRNFEIDNICETVEYKKGVTFGDARNNVLALYRNAAHDQKLKYIEHYKTLLLMEEAKMEYCSELYVYPKATTLEKVIYNNDMKLLEALFEEDNIKVNDIIKKRIFYSIYDFTRKNDISLQSENLLIPGELTKFNAIFDEIDFEIKEEEILNHFSNEIISYCSLKPETAEQLVKVLKVVELFRNAEDDEDNKNHWSENNLNPFLMAKNLYHDLISSNTEEKTRMVWPKEWYEDYKKQLILDKTSYLMTDIMIHFQNNFNRDTKIFLGLNEFDEPEDEEQRITNAKIAAVELSLPFEIKKGDYDSYIKHYRNSISQGYIELLISAAAHWNLSNHRGMGVNATLWDAHFLMIVRSFSEQEHNIATELHAAATEKFSSVYNLKPSGEFDNKQDYFSQFTEYKIHMINKEARFKTFFAVKYSSLGYYDLIYNPKAAYTFKVFSRKYIENTLAHAPSVLTPATNLGFVSIVLTQSERLIMISTLSDFASLIDVSQLRDTMLITRLISEWKEAPDHLEVKSRNKFPVTMDELNLLFLCCGENNLDVNLSLDLLLIKPADNQHSNPSSEFSFAAVKEFDTDQNLRGFIDTLNRKTLIEVCNGLKEPLRTYTWIDYVTMNIPFYHIIERYWYDADMELTFEDVFFDIFDLLIALVPTGFSINKLSRNYISLIIRSAKKQKIPKHLLKRFFITEFSKLTPSMIAAITKTLSSDLLQFMTPLPLSVRTTINLPIYCYNNLKKNMFFVNAKTKLKKTLKQSFRKEWSVDIGVDKLTPMLGGVYIENGWKDKTRHFIKDHNEVFQVRHDEKSQIWRVLDPSKDGDINNAIAVVPQGEDMWALSPVSERMGSSIFSQRNLGRNMRAIIKDLEIEQLAIVQSTATIENNYFAYHTKMLSFFLDENGEYINELLSTNYDKEAILSALTDRLTGTVARDIVFPGEDYSTLQNILIHEFYSIPEKFETHISYRSVNFWLNEEDYDPINHLLIKVKIGDFVYILDVRAIRPLTNINANMYQVYLENNWLLNYKNNLPNIFALVKFKDYNSIKEALSFSQGENVSPSMIITDAYLLREPKWYRSTVLKNKYSFIKKTRPILSLEMSNFRGICRKAIRKMGTTTSPEVIPPKILRKAGVIDKRQADMLLMRLQNSKTSIMAASIFLDAGSLVPDLNTLIKINPGKLVLCYGRDELLQHTLISIGGGRFAGAGNSFFDPRLSDRAAILMAEELGEFSDQKLTPRSNTSPLNVIVGNVKGAADLSPVISPPLARDKVLSIRGDGEPLVQQGVPSTREGMLLGDSWELHAISGMKTHIQIKMHGAPFNVNYMDAAEFSHVVRGLLLANPDKYDLARLQSIDLYSCFSGFGGKYSMAQTLANELQVQVRGYPGFISRDIEQRHPAWFKTYMPIKPKGEDDRNSYTQAQHAAKMESLRIRHGELHDFVAYLMKLRNKARIFRHKRSFASIAKIQTELAQLILGNISLGSFVDTFDIQEESENVLTKILIEYQFDDNISDDIFLQLYFDIIFTVERFREIRKNWSWI</sequence>